<dbReference type="RefSeq" id="WP_289167482.1">
    <property type="nucleotide sequence ID" value="NZ_JASZZN010000039.1"/>
</dbReference>
<dbReference type="InterPro" id="IPR016024">
    <property type="entry name" value="ARM-type_fold"/>
</dbReference>
<dbReference type="SUPFAM" id="SSF48371">
    <property type="entry name" value="ARM repeat"/>
    <property type="match status" value="1"/>
</dbReference>
<comment type="caution">
    <text evidence="1">The sequence shown here is derived from an EMBL/GenBank/DDBJ whole genome shotgun (WGS) entry which is preliminary data.</text>
</comment>
<evidence type="ECO:0000313" key="1">
    <source>
        <dbReference type="EMBL" id="MDM4019354.1"/>
    </source>
</evidence>
<keyword evidence="2" id="KW-1185">Reference proteome</keyword>
<dbReference type="EMBL" id="JASZZN010000039">
    <property type="protein sequence ID" value="MDM4019354.1"/>
    <property type="molecule type" value="Genomic_DNA"/>
</dbReference>
<proteinExistence type="predicted"/>
<organism evidence="1 2">
    <name type="scientific">Roseiconus lacunae</name>
    <dbReference type="NCBI Taxonomy" id="2605694"/>
    <lineage>
        <taxon>Bacteria</taxon>
        <taxon>Pseudomonadati</taxon>
        <taxon>Planctomycetota</taxon>
        <taxon>Planctomycetia</taxon>
        <taxon>Pirellulales</taxon>
        <taxon>Pirellulaceae</taxon>
        <taxon>Roseiconus</taxon>
    </lineage>
</organism>
<dbReference type="Proteomes" id="UP001239462">
    <property type="component" value="Unassembled WGS sequence"/>
</dbReference>
<evidence type="ECO:0008006" key="3">
    <source>
        <dbReference type="Google" id="ProtNLM"/>
    </source>
</evidence>
<name>A0ABT7PSU7_9BACT</name>
<reference evidence="1 2" key="1">
    <citation type="submission" date="2023-06" db="EMBL/GenBank/DDBJ databases">
        <title>Roseiconus lacunae JC819 isolated from Gulf of Mannar region, Tamil Nadu.</title>
        <authorList>
            <person name="Pk S."/>
            <person name="Ch S."/>
            <person name="Ch V.R."/>
        </authorList>
    </citation>
    <scope>NUCLEOTIDE SEQUENCE [LARGE SCALE GENOMIC DNA]</scope>
    <source>
        <strain evidence="1 2">JC819</strain>
    </source>
</reference>
<protein>
    <recommendedName>
        <fullName evidence="3">DNA alkylation repair protein</fullName>
    </recommendedName>
</protein>
<dbReference type="Gene3D" id="1.25.40.290">
    <property type="entry name" value="ARM repeat domains"/>
    <property type="match status" value="1"/>
</dbReference>
<gene>
    <name evidence="1" type="ORF">QTN89_28120</name>
</gene>
<accession>A0ABT7PSU7</accession>
<sequence>MSGFSLKDHLFNRDRVEYLAKQFHSADPEFKEGIFVRQVMQKLKNLELKQRIVLIAETLEKHLSSDFRIATEQIVNALPPPLDEALADDDFGDFIFAPLGEYVVRNGRSKRHLRRSLKTLQEITKRFSMEDAIRAFIRDFPDETVAELGKWATHRNYHVRRLVSEGTRPSLPWSGKVPLAVETPIPLLDQLYADPTRYVTRSVANHLNDISKQNPDLVIATLRRWKKEKRQSSDELAWMTKHALRTLIKQGHSKTLTFLGYRTKPQIEVGDINLSVQQIHPGETLEFTFDVTAQRREALIVDYVIDFVKANGDRAGKVFKLSVTEIESQQTQTFRKRHKLHANATTFTLYPGTHGLTIQINGKPYVQSEFELLG</sequence>
<evidence type="ECO:0000313" key="2">
    <source>
        <dbReference type="Proteomes" id="UP001239462"/>
    </source>
</evidence>